<name>A0A1L8DBW1_9DIPT</name>
<sequence>MCYFPQTVLGYANTVDGFNLYKDFLRGKNDEFNEIGEDDSGIAKLSYFYRTPAAFSELVTDPLGKRANKFKNFMLNRDGLEASADFADTNKIYLTRMIPKRGALLSWAIPAANRVRIVNGSYRPPGINRPAAAE</sequence>
<dbReference type="AlphaFoldDB" id="A0A1L8DBW1"/>
<accession>A0A1L8DBW1</accession>
<evidence type="ECO:0000313" key="1">
    <source>
        <dbReference type="EMBL" id="JAV03956.1"/>
    </source>
</evidence>
<reference evidence="1" key="1">
    <citation type="submission" date="2016-12" db="EMBL/GenBank/DDBJ databases">
        <title>An insight into the sialome and mialome of the sand fly, Nyssomyia neivai.</title>
        <authorList>
            <person name="Sebastian V."/>
            <person name="Goulart T.M."/>
            <person name="Oliveira W."/>
            <person name="Calvo E."/>
            <person name="Oliveira L.F."/>
            <person name="Pinto M.C."/>
            <person name="Rosselino A.M."/>
            <person name="Ribeiro J.M."/>
        </authorList>
    </citation>
    <scope>NUCLEOTIDE SEQUENCE</scope>
</reference>
<proteinExistence type="predicted"/>
<protein>
    <submittedName>
        <fullName evidence="1">Uncharacterized protein</fullName>
    </submittedName>
</protein>
<dbReference type="EMBL" id="GFDF01010128">
    <property type="protein sequence ID" value="JAV03956.1"/>
    <property type="molecule type" value="Transcribed_RNA"/>
</dbReference>
<organism evidence="1">
    <name type="scientific">Nyssomyia neivai</name>
    <dbReference type="NCBI Taxonomy" id="330878"/>
    <lineage>
        <taxon>Eukaryota</taxon>
        <taxon>Metazoa</taxon>
        <taxon>Ecdysozoa</taxon>
        <taxon>Arthropoda</taxon>
        <taxon>Hexapoda</taxon>
        <taxon>Insecta</taxon>
        <taxon>Pterygota</taxon>
        <taxon>Neoptera</taxon>
        <taxon>Endopterygota</taxon>
        <taxon>Diptera</taxon>
        <taxon>Nematocera</taxon>
        <taxon>Psychodoidea</taxon>
        <taxon>Psychodidae</taxon>
        <taxon>Nyssomyia</taxon>
    </lineage>
</organism>